<dbReference type="Pfam" id="PF00698">
    <property type="entry name" value="Acyl_transf_1"/>
    <property type="match status" value="1"/>
</dbReference>
<dbReference type="SMART" id="SM00827">
    <property type="entry name" value="PKS_AT"/>
    <property type="match status" value="1"/>
</dbReference>
<dbReference type="PANTHER" id="PTHR43074:SF1">
    <property type="entry name" value="BETA-KETOACYL SYNTHASE FAMILY PROTEIN-RELATED"/>
    <property type="match status" value="1"/>
</dbReference>
<evidence type="ECO:0000313" key="6">
    <source>
        <dbReference type="Proteomes" id="UP001165986"/>
    </source>
</evidence>
<evidence type="ECO:0000256" key="1">
    <source>
        <dbReference type="ARBA" id="ARBA00022450"/>
    </source>
</evidence>
<keyword evidence="2" id="KW-0597">Phosphoprotein</keyword>
<protein>
    <submittedName>
        <fullName evidence="5">Acyltransferase domain-containing protein</fullName>
    </submittedName>
</protein>
<dbReference type="Gene3D" id="3.40.47.10">
    <property type="match status" value="1"/>
</dbReference>
<dbReference type="InterPro" id="IPR020841">
    <property type="entry name" value="PKS_Beta-ketoAc_synthase_dom"/>
</dbReference>
<dbReference type="PROSITE" id="PS52004">
    <property type="entry name" value="KS3_2"/>
    <property type="match status" value="1"/>
</dbReference>
<sequence>MKQIYHHTPIAIVGIGSLFPEAKTVGDFWDNILNRKNCIKEIVDEDPSFEGYWSIDEYFDSDPSAPDKTYSKIGAFIPEVKFDPMEFGIPPINLESISTTQLMALLIAKQALADAGYNRDESTAAIRDRTGVILGVGGCGNTAFPLTTRNNSPQWEKVIKNFGFPDEMVTAIVDKLKDLYAGWRESSFPGLLSNVVAGRITSHFDLGGTNCTIDAACASSLAAIKMAIAELADGSCDAVLTGGVNVDNSIFAYMCFSKTPALSREGRSRPFDASSDGIVLGDGVGMVVLKRLEDAERDNNKIYGVIKGIGTSSDGRAKSIYAPRFEGQVKALDRAYEKAGISPKQIQLVEAHGTGTVAGDICEFQSISHVYKQNQVPNYSVALGSVKSQIGHTRTAAGSAALIKTTLALYHKILPPTINVVQPNPKFDLENSSFYLNTEARPWIQPIDGSKRRAAISSFGFGGTNFHVIVEEYQQEHDAVYRMHNVPDIVIIHAGDRNILIKKCEDLLDIFKSESGKNDYYQYLKHTRNKEIPINSARIGFVSESLEQTIELLKASLSTFRSNSKDNWQHPKGIYYRTTGMDLKGRVVALFPGQGSQYLNMGIDFAKNYPEMRRVLSEVNQLFYQQKQSILSDIIYPPSVFDENPIIKQKNEIQKTEHGQPAIGAISVGIYKILQKAGFKPDFVIGHSFGEITALWASGVLSDQDFYQLAIARGHAMRAENSSVKERGSMLAVNAYEVDVNALIANYSDVKITNYNSNSQIVLGGAEQSIKTLYHTLQKQGVQSTLLAVDNAYHTNFVRHAAEPFAREISQTNFKTPSIPVYSNVTSKPYPHNADDIKKILATHLLSPVAFKQAIETIYNQGGYVFVEIGPKNTLTNFVSDILKGREHLAIALNPRSQNSSEYEFRRSIVQLLVGGLVLQDIDPYQIPKPIEQPKSARSVAVNLNGGFYFNPKTKELREKALFEKDTSLLDEFLNKQAPSRF</sequence>
<dbReference type="InterPro" id="IPR032821">
    <property type="entry name" value="PKS_assoc"/>
</dbReference>
<dbReference type="InterPro" id="IPR014030">
    <property type="entry name" value="Ketoacyl_synth_N"/>
</dbReference>
<evidence type="ECO:0000259" key="4">
    <source>
        <dbReference type="PROSITE" id="PS52004"/>
    </source>
</evidence>
<keyword evidence="1" id="KW-0596">Phosphopantetheine</keyword>
<dbReference type="InterPro" id="IPR014031">
    <property type="entry name" value="Ketoacyl_synth_C"/>
</dbReference>
<dbReference type="SUPFAM" id="SSF53901">
    <property type="entry name" value="Thiolase-like"/>
    <property type="match status" value="1"/>
</dbReference>
<evidence type="ECO:0000313" key="5">
    <source>
        <dbReference type="EMBL" id="MBD6618877.1"/>
    </source>
</evidence>
<keyword evidence="3" id="KW-0808">Transferase</keyword>
<dbReference type="InterPro" id="IPR016039">
    <property type="entry name" value="Thiolase-like"/>
</dbReference>
<organism evidence="5 6">
    <name type="scientific">Komarekiella delphini-convector SJRDD-AB1</name>
    <dbReference type="NCBI Taxonomy" id="2593771"/>
    <lineage>
        <taxon>Bacteria</taxon>
        <taxon>Bacillati</taxon>
        <taxon>Cyanobacteriota</taxon>
        <taxon>Cyanophyceae</taxon>
        <taxon>Nostocales</taxon>
        <taxon>Nostocaceae</taxon>
        <taxon>Komarekiella</taxon>
        <taxon>Komarekiella delphini-convector</taxon>
    </lineage>
</organism>
<dbReference type="AlphaFoldDB" id="A0AA40T1K8"/>
<dbReference type="Pfam" id="PF02801">
    <property type="entry name" value="Ketoacyl-synt_C"/>
    <property type="match status" value="1"/>
</dbReference>
<evidence type="ECO:0000256" key="3">
    <source>
        <dbReference type="ARBA" id="ARBA00022679"/>
    </source>
</evidence>
<dbReference type="SUPFAM" id="SSF55048">
    <property type="entry name" value="Probable ACP-binding domain of malonyl-CoA ACP transacylase"/>
    <property type="match status" value="1"/>
</dbReference>
<dbReference type="SUPFAM" id="SSF52151">
    <property type="entry name" value="FabD/lysophospholipase-like"/>
    <property type="match status" value="1"/>
</dbReference>
<dbReference type="InterPro" id="IPR004432">
    <property type="entry name" value="Omega_3_polyunsat_FA_synth"/>
</dbReference>
<dbReference type="CDD" id="cd00833">
    <property type="entry name" value="PKS"/>
    <property type="match status" value="1"/>
</dbReference>
<dbReference type="Proteomes" id="UP001165986">
    <property type="component" value="Unassembled WGS sequence"/>
</dbReference>
<dbReference type="Pfam" id="PF00109">
    <property type="entry name" value="ketoacyl-synt"/>
    <property type="match status" value="1"/>
</dbReference>
<dbReference type="Pfam" id="PF16197">
    <property type="entry name" value="KAsynt_C_assoc"/>
    <property type="match status" value="1"/>
</dbReference>
<dbReference type="InterPro" id="IPR018201">
    <property type="entry name" value="Ketoacyl_synth_AS"/>
</dbReference>
<dbReference type="InterPro" id="IPR014043">
    <property type="entry name" value="Acyl_transferase_dom"/>
</dbReference>
<keyword evidence="5" id="KW-0012">Acyltransferase</keyword>
<keyword evidence="6" id="KW-1185">Reference proteome</keyword>
<dbReference type="PROSITE" id="PS00606">
    <property type="entry name" value="KS3_1"/>
    <property type="match status" value="1"/>
</dbReference>
<dbReference type="EMBL" id="VJXY01000032">
    <property type="protein sequence ID" value="MBD6618877.1"/>
    <property type="molecule type" value="Genomic_DNA"/>
</dbReference>
<dbReference type="GO" id="GO:0004315">
    <property type="term" value="F:3-oxoacyl-[acyl-carrier-protein] synthase activity"/>
    <property type="evidence" value="ECO:0007669"/>
    <property type="project" value="InterPro"/>
</dbReference>
<dbReference type="RefSeq" id="WP_191760078.1">
    <property type="nucleotide sequence ID" value="NZ_VJXY01000032.1"/>
</dbReference>
<name>A0AA40T1K8_9NOST</name>
<dbReference type="InterPro" id="IPR016035">
    <property type="entry name" value="Acyl_Trfase/lysoPLipase"/>
</dbReference>
<dbReference type="InterPro" id="IPR052568">
    <property type="entry name" value="PKS-FAS_Synthase"/>
</dbReference>
<dbReference type="GO" id="GO:0006633">
    <property type="term" value="P:fatty acid biosynthetic process"/>
    <property type="evidence" value="ECO:0007669"/>
    <property type="project" value="InterPro"/>
</dbReference>
<accession>A0AA40T1K8</accession>
<reference evidence="5" key="1">
    <citation type="submission" date="2019-07" db="EMBL/GenBank/DDBJ databases">
        <title>Toxilogical consequences of a new and cryptic species of cyanobacteria (Komarekiella delphini-convector) recovered from the epidermis of a bottlenose dolphin and 1500 ft. in the air.</title>
        <authorList>
            <person name="Brown A.O."/>
            <person name="Dvorak P."/>
            <person name="Villanueva C.D."/>
            <person name="Foss A.J."/>
            <person name="Garvey A.D."/>
            <person name="Gibson Q.A."/>
            <person name="Johansen J.R."/>
            <person name="Casamatta D.A."/>
        </authorList>
    </citation>
    <scope>NUCLEOTIDE SEQUENCE</scope>
    <source>
        <strain evidence="5">SJRDD-AB1</strain>
    </source>
</reference>
<proteinExistence type="predicted"/>
<dbReference type="InterPro" id="IPR001227">
    <property type="entry name" value="Ac_transferase_dom_sf"/>
</dbReference>
<dbReference type="NCBIfam" id="TIGR02813">
    <property type="entry name" value="omega_3_PfaA"/>
    <property type="match status" value="1"/>
</dbReference>
<dbReference type="SMART" id="SM00825">
    <property type="entry name" value="PKS_KS"/>
    <property type="match status" value="1"/>
</dbReference>
<dbReference type="Gene3D" id="3.40.366.10">
    <property type="entry name" value="Malonyl-Coenzyme A Acyl Carrier Protein, domain 2"/>
    <property type="match status" value="1"/>
</dbReference>
<feature type="domain" description="Ketosynthase family 3 (KS3)" evidence="4">
    <location>
        <begin position="7"/>
        <end position="472"/>
    </location>
</feature>
<gene>
    <name evidence="5" type="ORF">FNW02_24385</name>
</gene>
<comment type="caution">
    <text evidence="5">The sequence shown here is derived from an EMBL/GenBank/DDBJ whole genome shotgun (WGS) entry which is preliminary data.</text>
</comment>
<evidence type="ECO:0000256" key="2">
    <source>
        <dbReference type="ARBA" id="ARBA00022553"/>
    </source>
</evidence>
<dbReference type="PANTHER" id="PTHR43074">
    <property type="entry name" value="OMEGA-3 POLYUNSATURATED FATTY ACID SYNTHASE PFAB-RELATED"/>
    <property type="match status" value="1"/>
</dbReference>
<dbReference type="InterPro" id="IPR016036">
    <property type="entry name" value="Malonyl_transacylase_ACP-bd"/>
</dbReference>